<dbReference type="InterPro" id="IPR011009">
    <property type="entry name" value="Kinase-like_dom_sf"/>
</dbReference>
<name>A0A8H7C6Y7_AGABI</name>
<proteinExistence type="predicted"/>
<evidence type="ECO:0000313" key="2">
    <source>
        <dbReference type="Proteomes" id="UP000629468"/>
    </source>
</evidence>
<dbReference type="EMBL" id="JABXXO010000011">
    <property type="protein sequence ID" value="KAF7763837.1"/>
    <property type="molecule type" value="Genomic_DNA"/>
</dbReference>
<evidence type="ECO:0008006" key="3">
    <source>
        <dbReference type="Google" id="ProtNLM"/>
    </source>
</evidence>
<sequence>MPFRLTASLACLGIATVLWRYRPVRWIRTHSLTSSLYWTARSWLWNYPLTPDLAIWDEGDPNQYEKWLEERARTVRIWEFLSPYFAERGYTMYIRADLSDVMVYRFPASSMIDASKLSYPYAQRACTNEEEFKFGSIAHRVWAARDREGRDVILKVISGAVPANELKALQLLLSEPLRSDPRNHTIPIIEFIEFNQQTFIVMPRWSDPVQSDFSTVGEVIRYARIFFEALTFLHENNITHGDIALQNMSMDVLTPCPCYPRYYTGYHGPERRYALIDFGGAELPTVAGEPSPGFEESRRRDIAWLAETLEIHLRCIEHVVPGIDKFLAPMSADNWENLPAAATVLSSFDETCCYLSSEELNMPLKAYRWDRGRFSYRDAPPENL</sequence>
<comment type="caution">
    <text evidence="1">The sequence shown here is derived from an EMBL/GenBank/DDBJ whole genome shotgun (WGS) entry which is preliminary data.</text>
</comment>
<dbReference type="AlphaFoldDB" id="A0A8H7C6Y7"/>
<dbReference type="SUPFAM" id="SSF56112">
    <property type="entry name" value="Protein kinase-like (PK-like)"/>
    <property type="match status" value="1"/>
</dbReference>
<dbReference type="Gene3D" id="1.10.510.10">
    <property type="entry name" value="Transferase(Phosphotransferase) domain 1"/>
    <property type="match status" value="1"/>
</dbReference>
<reference evidence="1 2" key="1">
    <citation type="journal article" name="Sci. Rep.">
        <title>Telomere-to-telomere assembled and centromere annotated genomes of the two main subspecies of the button mushroom Agaricus bisporus reveal especially polymorphic chromosome ends.</title>
        <authorList>
            <person name="Sonnenberg A.S.M."/>
            <person name="Sedaghat-Telgerd N."/>
            <person name="Lavrijssen B."/>
            <person name="Ohm R.A."/>
            <person name="Hendrickx P.M."/>
            <person name="Scholtmeijer K."/>
            <person name="Baars J.J.P."/>
            <person name="van Peer A."/>
        </authorList>
    </citation>
    <scope>NUCLEOTIDE SEQUENCE [LARGE SCALE GENOMIC DNA]</scope>
    <source>
        <strain evidence="1 2">H119_p4</strain>
    </source>
</reference>
<dbReference type="Proteomes" id="UP000629468">
    <property type="component" value="Unassembled WGS sequence"/>
</dbReference>
<protein>
    <recommendedName>
        <fullName evidence="3">Protein kinase domain-containing protein</fullName>
    </recommendedName>
</protein>
<organism evidence="1 2">
    <name type="scientific">Agaricus bisporus var. burnettii</name>
    <dbReference type="NCBI Taxonomy" id="192524"/>
    <lineage>
        <taxon>Eukaryota</taxon>
        <taxon>Fungi</taxon>
        <taxon>Dikarya</taxon>
        <taxon>Basidiomycota</taxon>
        <taxon>Agaricomycotina</taxon>
        <taxon>Agaricomycetes</taxon>
        <taxon>Agaricomycetidae</taxon>
        <taxon>Agaricales</taxon>
        <taxon>Agaricineae</taxon>
        <taxon>Agaricaceae</taxon>
        <taxon>Agaricus</taxon>
    </lineage>
</organism>
<accession>A0A8H7C6Y7</accession>
<evidence type="ECO:0000313" key="1">
    <source>
        <dbReference type="EMBL" id="KAF7763837.1"/>
    </source>
</evidence>
<gene>
    <name evidence="1" type="ORF">Agabi119p4_8374</name>
</gene>